<proteinExistence type="predicted"/>
<protein>
    <submittedName>
        <fullName evidence="1">Uncharacterized protein</fullName>
    </submittedName>
</protein>
<dbReference type="EMBL" id="JADGMS010000016">
    <property type="protein sequence ID" value="KAF9665434.1"/>
    <property type="molecule type" value="Genomic_DNA"/>
</dbReference>
<gene>
    <name evidence="1" type="ORF">SADUNF_Sadunf16G0122200</name>
</gene>
<comment type="caution">
    <text evidence="1">The sequence shown here is derived from an EMBL/GenBank/DDBJ whole genome shotgun (WGS) entry which is preliminary data.</text>
</comment>
<sequence length="142" mass="16089">MQEDGFVHPELAKDKLVLSWIKATSSSSIKTLLILCTTANQAWIILAKRLSPLASTCIRILKDQIRTLKKDNGIIVVDYLNYAKSLFDSLVQSDETMDDDEFISYVLDGPGFEYKELATTLHLHPDFDFNSMNIYRNGCLLP</sequence>
<name>A0A835MIX0_9ROSI</name>
<dbReference type="PANTHER" id="PTHR47481:SF31">
    <property type="entry name" value="OS01G0873500 PROTEIN"/>
    <property type="match status" value="1"/>
</dbReference>
<dbReference type="OrthoDB" id="1912561at2759"/>
<evidence type="ECO:0000313" key="2">
    <source>
        <dbReference type="Proteomes" id="UP000657918"/>
    </source>
</evidence>
<evidence type="ECO:0000313" key="1">
    <source>
        <dbReference type="EMBL" id="KAF9665434.1"/>
    </source>
</evidence>
<organism evidence="1 2">
    <name type="scientific">Salix dunnii</name>
    <dbReference type="NCBI Taxonomy" id="1413687"/>
    <lineage>
        <taxon>Eukaryota</taxon>
        <taxon>Viridiplantae</taxon>
        <taxon>Streptophyta</taxon>
        <taxon>Embryophyta</taxon>
        <taxon>Tracheophyta</taxon>
        <taxon>Spermatophyta</taxon>
        <taxon>Magnoliopsida</taxon>
        <taxon>eudicotyledons</taxon>
        <taxon>Gunneridae</taxon>
        <taxon>Pentapetalae</taxon>
        <taxon>rosids</taxon>
        <taxon>fabids</taxon>
        <taxon>Malpighiales</taxon>
        <taxon>Salicaceae</taxon>
        <taxon>Saliceae</taxon>
        <taxon>Salix</taxon>
    </lineage>
</organism>
<dbReference type="PANTHER" id="PTHR47481">
    <property type="match status" value="1"/>
</dbReference>
<keyword evidence="2" id="KW-1185">Reference proteome</keyword>
<reference evidence="1 2" key="1">
    <citation type="submission" date="2020-10" db="EMBL/GenBank/DDBJ databases">
        <title>Plant Genome Project.</title>
        <authorList>
            <person name="Zhang R.-G."/>
        </authorList>
    </citation>
    <scope>NUCLEOTIDE SEQUENCE [LARGE SCALE GENOMIC DNA]</scope>
    <source>
        <strain evidence="1">FAFU-HL-1</strain>
        <tissue evidence="1">Leaf</tissue>
    </source>
</reference>
<dbReference type="AlphaFoldDB" id="A0A835MIX0"/>
<dbReference type="Proteomes" id="UP000657918">
    <property type="component" value="Chromosome 16"/>
</dbReference>
<accession>A0A835MIX0</accession>